<evidence type="ECO:0000313" key="2">
    <source>
        <dbReference type="Proteomes" id="UP000054498"/>
    </source>
</evidence>
<sequence length="77" mass="8337">MASATYRIAGSLLALARMFQPLASWAQRRYQANLAEQLKDWGLRYDDLYDPLMDLVGSCAAAAGLGKGPRRTAAFGG</sequence>
<accession>A0A0D2KJZ6</accession>
<dbReference type="RefSeq" id="XP_013895158.1">
    <property type="nucleotide sequence ID" value="XM_014039704.1"/>
</dbReference>
<reference evidence="1 2" key="1">
    <citation type="journal article" date="2013" name="BMC Genomics">
        <title>Reconstruction of the lipid metabolism for the microalga Monoraphidium neglectum from its genome sequence reveals characteristics suitable for biofuel production.</title>
        <authorList>
            <person name="Bogen C."/>
            <person name="Al-Dilaimi A."/>
            <person name="Albersmeier A."/>
            <person name="Wichmann J."/>
            <person name="Grundmann M."/>
            <person name="Rupp O."/>
            <person name="Lauersen K.J."/>
            <person name="Blifernez-Klassen O."/>
            <person name="Kalinowski J."/>
            <person name="Goesmann A."/>
            <person name="Mussgnug J.H."/>
            <person name="Kruse O."/>
        </authorList>
    </citation>
    <scope>NUCLEOTIDE SEQUENCE [LARGE SCALE GENOMIC DNA]</scope>
    <source>
        <strain evidence="1 2">SAG 48.87</strain>
    </source>
</reference>
<protein>
    <submittedName>
        <fullName evidence="1">Uncharacterized protein</fullName>
    </submittedName>
</protein>
<dbReference type="OrthoDB" id="425749at2759"/>
<dbReference type="KEGG" id="mng:MNEG_11826"/>
<organism evidence="1 2">
    <name type="scientific">Monoraphidium neglectum</name>
    <dbReference type="NCBI Taxonomy" id="145388"/>
    <lineage>
        <taxon>Eukaryota</taxon>
        <taxon>Viridiplantae</taxon>
        <taxon>Chlorophyta</taxon>
        <taxon>core chlorophytes</taxon>
        <taxon>Chlorophyceae</taxon>
        <taxon>CS clade</taxon>
        <taxon>Sphaeropleales</taxon>
        <taxon>Selenastraceae</taxon>
        <taxon>Monoraphidium</taxon>
    </lineage>
</organism>
<dbReference type="Proteomes" id="UP000054498">
    <property type="component" value="Unassembled WGS sequence"/>
</dbReference>
<evidence type="ECO:0000313" key="1">
    <source>
        <dbReference type="EMBL" id="KIY96138.1"/>
    </source>
</evidence>
<dbReference type="GeneID" id="25729127"/>
<dbReference type="EMBL" id="KK103144">
    <property type="protein sequence ID" value="KIY96138.1"/>
    <property type="molecule type" value="Genomic_DNA"/>
</dbReference>
<name>A0A0D2KJZ6_9CHLO</name>
<proteinExistence type="predicted"/>
<gene>
    <name evidence="1" type="ORF">MNEG_11826</name>
</gene>
<dbReference type="STRING" id="145388.A0A0D2KJZ6"/>
<dbReference type="AlphaFoldDB" id="A0A0D2KJZ6"/>
<keyword evidence="2" id="KW-1185">Reference proteome</keyword>